<keyword evidence="2" id="KW-1185">Reference proteome</keyword>
<evidence type="ECO:0000313" key="1">
    <source>
        <dbReference type="EMBL" id="TYD42719.1"/>
    </source>
</evidence>
<proteinExistence type="predicted"/>
<gene>
    <name evidence="1" type="ORF">CJF24_15300</name>
</gene>
<reference evidence="1 2" key="1">
    <citation type="submission" date="2017-08" db="EMBL/GenBank/DDBJ databases">
        <title>Aeromonas veronii bv sobria strain NS22 whole genome sequencing.</title>
        <authorList>
            <person name="Katharios P."/>
            <person name="Ha V.Q."/>
            <person name="Smyrli M."/>
        </authorList>
    </citation>
    <scope>NUCLEOTIDE SEQUENCE [LARGE SCALE GENOMIC DNA]</scope>
    <source>
        <strain evidence="1 2">NS22</strain>
    </source>
</reference>
<dbReference type="Proteomes" id="UP000323129">
    <property type="component" value="Unassembled WGS sequence"/>
</dbReference>
<comment type="caution">
    <text evidence="1">The sequence shown here is derived from an EMBL/GenBank/DDBJ whole genome shotgun (WGS) entry which is preliminary data.</text>
</comment>
<dbReference type="RefSeq" id="WP_115521938.1">
    <property type="nucleotide sequence ID" value="NZ_JBLUPC010000113.1"/>
</dbReference>
<evidence type="ECO:0000313" key="2">
    <source>
        <dbReference type="Proteomes" id="UP000323129"/>
    </source>
</evidence>
<protein>
    <recommendedName>
        <fullName evidence="3">Nudix hydrolase domain-containing protein</fullName>
    </recommendedName>
</protein>
<sequence length="224" mass="24746">MNEMIYFLAIRSQQGEVLMTQRLTICHWHKGQYQDVGEHIPLGGQWVLPFIISGAAGARVEEILSQWEQQSGVALGALSCTQRPLGRSSTLLEIVVPVLGDLVKLIGARVAASLDGHGPVHHGLGLWTFDRVEARPLSDLMRLANGVVVPPLPVERYQHYLNIHFEHLMVCSLLASRPAGDTDAIHQTVAPLLPDREPQVQSRDVPRLLHDGAGHVIPLREEDE</sequence>
<name>A0ABY3MIZ4_AERVE</name>
<evidence type="ECO:0008006" key="3">
    <source>
        <dbReference type="Google" id="ProtNLM"/>
    </source>
</evidence>
<organism evidence="1 2">
    <name type="scientific">Aeromonas veronii</name>
    <dbReference type="NCBI Taxonomy" id="654"/>
    <lineage>
        <taxon>Bacteria</taxon>
        <taxon>Pseudomonadati</taxon>
        <taxon>Pseudomonadota</taxon>
        <taxon>Gammaproteobacteria</taxon>
        <taxon>Aeromonadales</taxon>
        <taxon>Aeromonadaceae</taxon>
        <taxon>Aeromonas</taxon>
    </lineage>
</organism>
<dbReference type="EMBL" id="NQMC01000047">
    <property type="protein sequence ID" value="TYD42719.1"/>
    <property type="molecule type" value="Genomic_DNA"/>
</dbReference>
<accession>A0ABY3MIZ4</accession>